<dbReference type="OrthoDB" id="1143568at2"/>
<name>A0A399CWB4_9BACT</name>
<organism evidence="1 2">
    <name type="scientific">Mariniphaga sediminis</name>
    <dbReference type="NCBI Taxonomy" id="1628158"/>
    <lineage>
        <taxon>Bacteria</taxon>
        <taxon>Pseudomonadati</taxon>
        <taxon>Bacteroidota</taxon>
        <taxon>Bacteroidia</taxon>
        <taxon>Marinilabiliales</taxon>
        <taxon>Prolixibacteraceae</taxon>
        <taxon>Mariniphaga</taxon>
    </lineage>
</organism>
<dbReference type="SUPFAM" id="SSF53335">
    <property type="entry name" value="S-adenosyl-L-methionine-dependent methyltransferases"/>
    <property type="match status" value="1"/>
</dbReference>
<evidence type="ECO:0000313" key="1">
    <source>
        <dbReference type="EMBL" id="RIH63268.1"/>
    </source>
</evidence>
<sequence>MNDPIGRAIADFFERGEAPDILIDTNYTEGELLSPAFFFRNEDGMPEIETTALNLCRGKVLDVGAAAGCHALALQQRGLDVTALEKSVLSAGVMQKRGVEKVVCTDLFHFQEKGFDTILVLMNGAGIGETTGGLKKMLVHLKERLNENGQILIDSSDIRYLFEEDDGSVWIDLADDSYMGEMVYELTYKNDFSRFKWLFVDFETLSAISREAGLQCVLIKEGDHFDYLAQLTV</sequence>
<evidence type="ECO:0000313" key="2">
    <source>
        <dbReference type="Proteomes" id="UP000266441"/>
    </source>
</evidence>
<proteinExistence type="predicted"/>
<dbReference type="Proteomes" id="UP000266441">
    <property type="component" value="Unassembled WGS sequence"/>
</dbReference>
<dbReference type="EMBL" id="QWET01000023">
    <property type="protein sequence ID" value="RIH63268.1"/>
    <property type="molecule type" value="Genomic_DNA"/>
</dbReference>
<dbReference type="RefSeq" id="WP_119351809.1">
    <property type="nucleotide sequence ID" value="NZ_QWET01000023.1"/>
</dbReference>
<comment type="caution">
    <text evidence="1">The sequence shown here is derived from an EMBL/GenBank/DDBJ whole genome shotgun (WGS) entry which is preliminary data.</text>
</comment>
<dbReference type="Gene3D" id="3.40.50.150">
    <property type="entry name" value="Vaccinia Virus protein VP39"/>
    <property type="match status" value="1"/>
</dbReference>
<dbReference type="AlphaFoldDB" id="A0A399CWB4"/>
<dbReference type="GO" id="GO:0008168">
    <property type="term" value="F:methyltransferase activity"/>
    <property type="evidence" value="ECO:0007669"/>
    <property type="project" value="UniProtKB-KW"/>
</dbReference>
<gene>
    <name evidence="1" type="ORF">D1164_20670</name>
</gene>
<protein>
    <submittedName>
        <fullName evidence="1">SAM-dependent methyltransferase</fullName>
    </submittedName>
</protein>
<keyword evidence="1" id="KW-0808">Transferase</keyword>
<dbReference type="InterPro" id="IPR029063">
    <property type="entry name" value="SAM-dependent_MTases_sf"/>
</dbReference>
<keyword evidence="2" id="KW-1185">Reference proteome</keyword>
<dbReference type="GO" id="GO:0032259">
    <property type="term" value="P:methylation"/>
    <property type="evidence" value="ECO:0007669"/>
    <property type="project" value="UniProtKB-KW"/>
</dbReference>
<keyword evidence="1" id="KW-0489">Methyltransferase</keyword>
<accession>A0A399CWB4</accession>
<reference evidence="1 2" key="1">
    <citation type="journal article" date="2015" name="Int. J. Syst. Evol. Microbiol.">
        <title>Mariniphaga sediminis sp. nov., isolated from coastal sediment.</title>
        <authorList>
            <person name="Wang F.Q."/>
            <person name="Shen Q.Y."/>
            <person name="Chen G.J."/>
            <person name="Du Z.J."/>
        </authorList>
    </citation>
    <scope>NUCLEOTIDE SEQUENCE [LARGE SCALE GENOMIC DNA]</scope>
    <source>
        <strain evidence="1 2">SY21</strain>
    </source>
</reference>